<name>A0A427AF90_ENSVE</name>
<sequence>MFHPGVTQEWVGEGELPRERTKNRRWQRPYDVLAKTTHGEVVVRRRVFHVCASKLASDGSLGHQHMGATYHQGRSQIASISESHGGDLIIQRCKAMDSRAIGLAVLWYRRGETSVESSIPCFHGGRALVVKGAEERSSAQVQSRLDAEEEEAMMVDGLQVGATRAATGDNGGSGRGRGWKRLRQRVAIAGGRGEVVTLWLTVSLISNKEEETRAAAVVRAWLKKKTVAAMADSVADVSDGRCRRGLTRGLLNQRRGCRRRVGPESSDPQMRMMLVIGATAMGVEGQRCSIFVGN</sequence>
<accession>A0A427AF90</accession>
<evidence type="ECO:0000313" key="1">
    <source>
        <dbReference type="EMBL" id="RRT74907.1"/>
    </source>
</evidence>
<comment type="caution">
    <text evidence="1">The sequence shown here is derived from an EMBL/GenBank/DDBJ whole genome shotgun (WGS) entry which is preliminary data.</text>
</comment>
<dbReference type="Proteomes" id="UP000287651">
    <property type="component" value="Unassembled WGS sequence"/>
</dbReference>
<dbReference type="AlphaFoldDB" id="A0A427AF90"/>
<reference evidence="1 2" key="1">
    <citation type="journal article" date="2014" name="Agronomy (Basel)">
        <title>A Draft Genome Sequence for Ensete ventricosum, the Drought-Tolerant Tree Against Hunger.</title>
        <authorList>
            <person name="Harrison J."/>
            <person name="Moore K.A."/>
            <person name="Paszkiewicz K."/>
            <person name="Jones T."/>
            <person name="Grant M."/>
            <person name="Ambacheew D."/>
            <person name="Muzemil S."/>
            <person name="Studholme D.J."/>
        </authorList>
    </citation>
    <scope>NUCLEOTIDE SEQUENCE [LARGE SCALE GENOMIC DNA]</scope>
</reference>
<organism evidence="1 2">
    <name type="scientific">Ensete ventricosum</name>
    <name type="common">Abyssinian banana</name>
    <name type="synonym">Musa ensete</name>
    <dbReference type="NCBI Taxonomy" id="4639"/>
    <lineage>
        <taxon>Eukaryota</taxon>
        <taxon>Viridiplantae</taxon>
        <taxon>Streptophyta</taxon>
        <taxon>Embryophyta</taxon>
        <taxon>Tracheophyta</taxon>
        <taxon>Spermatophyta</taxon>
        <taxon>Magnoliopsida</taxon>
        <taxon>Liliopsida</taxon>
        <taxon>Zingiberales</taxon>
        <taxon>Musaceae</taxon>
        <taxon>Ensete</taxon>
    </lineage>
</organism>
<proteinExistence type="predicted"/>
<dbReference type="EMBL" id="AMZH03002634">
    <property type="protein sequence ID" value="RRT74907.1"/>
    <property type="molecule type" value="Genomic_DNA"/>
</dbReference>
<gene>
    <name evidence="1" type="ORF">B296_00010739</name>
</gene>
<evidence type="ECO:0000313" key="2">
    <source>
        <dbReference type="Proteomes" id="UP000287651"/>
    </source>
</evidence>
<protein>
    <submittedName>
        <fullName evidence="1">Uncharacterized protein</fullName>
    </submittedName>
</protein>